<feature type="compositionally biased region" description="Polar residues" evidence="1">
    <location>
        <begin position="67"/>
        <end position="85"/>
    </location>
</feature>
<sequence>MKLFSFLLTAAFLGLVIDHGVDAAPPGRTVLFTSPPRGSVIKSPRSSEASSTNYNRAPEIQPVVLHNQRNSRTVNGEHSSESPNGASIRKSSSKVVGVGHTGTTTTTVKSASLKETEKVLETLEGWFVHYKAHYATILKATDKYTFEAWKSLSKSSNAEIPDNELSTLKARMIDAEWKATIIRSEMHDPNSIRSRWLEAPSDKDLEYPVVARTEISRIEGDIKSIPGDFLHNSDKIFTPEDVPYIYSYLEWRTKQVSSDIQRFGRATANDEAAQMWVKKWNTDLNQWEFWFSRLKQGQMGQQPKIPSLDMPIRSGSSELEAPSTSKLLNDFRERADRLNDNPEAASKDTKDQLIKEIDGFRKISTEYLLTKGLSASPEIQGTVAKVIRDLNGIKID</sequence>
<reference evidence="4" key="1">
    <citation type="journal article" date="2018" name="Nat. Microbiol.">
        <title>Leveraging single-cell genomics to expand the fungal tree of life.</title>
        <authorList>
            <person name="Ahrendt S.R."/>
            <person name="Quandt C.A."/>
            <person name="Ciobanu D."/>
            <person name="Clum A."/>
            <person name="Salamov A."/>
            <person name="Andreopoulos B."/>
            <person name="Cheng J.F."/>
            <person name="Woyke T."/>
            <person name="Pelin A."/>
            <person name="Henrissat B."/>
            <person name="Reynolds N.K."/>
            <person name="Benny G.L."/>
            <person name="Smith M.E."/>
            <person name="James T.Y."/>
            <person name="Grigoriev I.V."/>
        </authorList>
    </citation>
    <scope>NUCLEOTIDE SEQUENCE [LARGE SCALE GENOMIC DNA]</scope>
</reference>
<name>A0A4V1IYI8_9FUNG</name>
<dbReference type="Proteomes" id="UP000267251">
    <property type="component" value="Unassembled WGS sequence"/>
</dbReference>
<keyword evidence="2" id="KW-0732">Signal</keyword>
<evidence type="ECO:0000313" key="4">
    <source>
        <dbReference type="Proteomes" id="UP000267251"/>
    </source>
</evidence>
<protein>
    <submittedName>
        <fullName evidence="3">Uncharacterized protein</fullName>
    </submittedName>
</protein>
<gene>
    <name evidence="3" type="ORF">BJ684DRAFT_14983</name>
</gene>
<feature type="compositionally biased region" description="Low complexity" evidence="1">
    <location>
        <begin position="93"/>
        <end position="103"/>
    </location>
</feature>
<evidence type="ECO:0000256" key="1">
    <source>
        <dbReference type="SAM" id="MobiDB-lite"/>
    </source>
</evidence>
<evidence type="ECO:0000313" key="3">
    <source>
        <dbReference type="EMBL" id="RKP14709.1"/>
    </source>
</evidence>
<proteinExistence type="predicted"/>
<feature type="chain" id="PRO_5020521401" evidence="2">
    <location>
        <begin position="24"/>
        <end position="396"/>
    </location>
</feature>
<organism evidence="3 4">
    <name type="scientific">Piptocephalis cylindrospora</name>
    <dbReference type="NCBI Taxonomy" id="1907219"/>
    <lineage>
        <taxon>Eukaryota</taxon>
        <taxon>Fungi</taxon>
        <taxon>Fungi incertae sedis</taxon>
        <taxon>Zoopagomycota</taxon>
        <taxon>Zoopagomycotina</taxon>
        <taxon>Zoopagomycetes</taxon>
        <taxon>Zoopagales</taxon>
        <taxon>Piptocephalidaceae</taxon>
        <taxon>Piptocephalis</taxon>
    </lineage>
</organism>
<accession>A0A4V1IYI8</accession>
<feature type="compositionally biased region" description="Polar residues" evidence="1">
    <location>
        <begin position="44"/>
        <end position="55"/>
    </location>
</feature>
<feature type="region of interest" description="Disordered" evidence="1">
    <location>
        <begin position="33"/>
        <end position="103"/>
    </location>
</feature>
<dbReference type="AlphaFoldDB" id="A0A4V1IYI8"/>
<keyword evidence="4" id="KW-1185">Reference proteome</keyword>
<dbReference type="EMBL" id="KZ987800">
    <property type="protein sequence ID" value="RKP14709.1"/>
    <property type="molecule type" value="Genomic_DNA"/>
</dbReference>
<evidence type="ECO:0000256" key="2">
    <source>
        <dbReference type="SAM" id="SignalP"/>
    </source>
</evidence>
<feature type="signal peptide" evidence="2">
    <location>
        <begin position="1"/>
        <end position="23"/>
    </location>
</feature>
<feature type="non-terminal residue" evidence="3">
    <location>
        <position position="396"/>
    </location>
</feature>